<evidence type="ECO:0000256" key="3">
    <source>
        <dbReference type="ARBA" id="ARBA00023015"/>
    </source>
</evidence>
<reference evidence="6 7" key="1">
    <citation type="submission" date="2018-09" db="EMBL/GenBank/DDBJ databases">
        <title>The draft genome of Acinetobacter sp. strains.</title>
        <authorList>
            <person name="Qin J."/>
            <person name="Feng Y."/>
            <person name="Zong Z."/>
        </authorList>
    </citation>
    <scope>NUCLEOTIDE SEQUENCE [LARGE SCALE GENOMIC DNA]</scope>
    <source>
        <strain evidence="6 7">WCHAc060003</strain>
    </source>
</reference>
<keyword evidence="2" id="KW-0067">ATP-binding</keyword>
<evidence type="ECO:0000256" key="4">
    <source>
        <dbReference type="ARBA" id="ARBA00023163"/>
    </source>
</evidence>
<keyword evidence="4" id="KW-0804">Transcription</keyword>
<dbReference type="SUPFAM" id="SSF52540">
    <property type="entry name" value="P-loop containing nucleoside triphosphate hydrolases"/>
    <property type="match status" value="1"/>
</dbReference>
<accession>A0A498D336</accession>
<evidence type="ECO:0000256" key="2">
    <source>
        <dbReference type="ARBA" id="ARBA00022840"/>
    </source>
</evidence>
<dbReference type="GO" id="GO:0005524">
    <property type="term" value="F:ATP binding"/>
    <property type="evidence" value="ECO:0007669"/>
    <property type="project" value="UniProtKB-KW"/>
</dbReference>
<dbReference type="Gene3D" id="1.10.10.60">
    <property type="entry name" value="Homeodomain-like"/>
    <property type="match status" value="1"/>
</dbReference>
<gene>
    <name evidence="6" type="ORF">D9K80_18410</name>
</gene>
<evidence type="ECO:0000256" key="1">
    <source>
        <dbReference type="ARBA" id="ARBA00022741"/>
    </source>
</evidence>
<dbReference type="InterPro" id="IPR027417">
    <property type="entry name" value="P-loop_NTPase"/>
</dbReference>
<dbReference type="Pfam" id="PF02954">
    <property type="entry name" value="HTH_8"/>
    <property type="match status" value="1"/>
</dbReference>
<dbReference type="InterPro" id="IPR002078">
    <property type="entry name" value="Sigma_54_int"/>
</dbReference>
<dbReference type="Pfam" id="PF25601">
    <property type="entry name" value="AAA_lid_14"/>
    <property type="match status" value="1"/>
</dbReference>
<keyword evidence="1" id="KW-0547">Nucleotide-binding</keyword>
<evidence type="ECO:0000313" key="6">
    <source>
        <dbReference type="EMBL" id="RLL27207.1"/>
    </source>
</evidence>
<dbReference type="PROSITE" id="PS00688">
    <property type="entry name" value="SIGMA54_INTERACT_3"/>
    <property type="match status" value="1"/>
</dbReference>
<dbReference type="PANTHER" id="PTHR32071">
    <property type="entry name" value="TRANSCRIPTIONAL REGULATORY PROTEIN"/>
    <property type="match status" value="1"/>
</dbReference>
<dbReference type="InterPro" id="IPR025944">
    <property type="entry name" value="Sigma_54_int_dom_CS"/>
</dbReference>
<feature type="domain" description="Sigma-54 factor interaction" evidence="5">
    <location>
        <begin position="1"/>
        <end position="25"/>
    </location>
</feature>
<dbReference type="AlphaFoldDB" id="A0A498D336"/>
<dbReference type="InterPro" id="IPR058031">
    <property type="entry name" value="AAA_lid_NorR"/>
</dbReference>
<dbReference type="Gene3D" id="1.10.8.60">
    <property type="match status" value="1"/>
</dbReference>
<sequence length="103" mass="11713">MRALMNYSWPGNIRQLKNALDRARVFADDGRIEYEHLPAELLQPSASSSLSSFSSSTLGVKKRKMNDSEIRELEKNFSGSKKELANYLGISERTLYRKLGSKE</sequence>
<name>A0A498D336_9GAMM</name>
<dbReference type="PROSITE" id="PS50045">
    <property type="entry name" value="SIGMA54_INTERACT_4"/>
    <property type="match status" value="1"/>
</dbReference>
<dbReference type="InterPro" id="IPR002197">
    <property type="entry name" value="HTH_Fis"/>
</dbReference>
<comment type="caution">
    <text evidence="6">The sequence shown here is derived from an EMBL/GenBank/DDBJ whole genome shotgun (WGS) entry which is preliminary data.</text>
</comment>
<evidence type="ECO:0000313" key="7">
    <source>
        <dbReference type="Proteomes" id="UP000267166"/>
    </source>
</evidence>
<keyword evidence="3" id="KW-0805">Transcription regulation</keyword>
<organism evidence="6 7">
    <name type="scientific">Acinetobacter cumulans</name>
    <dbReference type="NCBI Taxonomy" id="2136182"/>
    <lineage>
        <taxon>Bacteria</taxon>
        <taxon>Pseudomonadati</taxon>
        <taxon>Pseudomonadota</taxon>
        <taxon>Gammaproteobacteria</taxon>
        <taxon>Moraxellales</taxon>
        <taxon>Moraxellaceae</taxon>
        <taxon>Acinetobacter</taxon>
    </lineage>
</organism>
<proteinExistence type="predicted"/>
<dbReference type="Proteomes" id="UP000267166">
    <property type="component" value="Unassembled WGS sequence"/>
</dbReference>
<evidence type="ECO:0000259" key="5">
    <source>
        <dbReference type="PROSITE" id="PS50045"/>
    </source>
</evidence>
<protein>
    <recommendedName>
        <fullName evidence="5">Sigma-54 factor interaction domain-containing protein</fullName>
    </recommendedName>
</protein>
<dbReference type="GO" id="GO:0043565">
    <property type="term" value="F:sequence-specific DNA binding"/>
    <property type="evidence" value="ECO:0007669"/>
    <property type="project" value="InterPro"/>
</dbReference>
<dbReference type="EMBL" id="RCHD01000107">
    <property type="protein sequence ID" value="RLL27207.1"/>
    <property type="molecule type" value="Genomic_DNA"/>
</dbReference>
<dbReference type="GO" id="GO:0006355">
    <property type="term" value="P:regulation of DNA-templated transcription"/>
    <property type="evidence" value="ECO:0007669"/>
    <property type="project" value="InterPro"/>
</dbReference>